<dbReference type="Pfam" id="PF13439">
    <property type="entry name" value="Glyco_transf_4"/>
    <property type="match status" value="1"/>
</dbReference>
<dbReference type="InterPro" id="IPR028098">
    <property type="entry name" value="Glyco_trans_4-like_N"/>
</dbReference>
<dbReference type="GO" id="GO:0016757">
    <property type="term" value="F:glycosyltransferase activity"/>
    <property type="evidence" value="ECO:0007669"/>
    <property type="project" value="InterPro"/>
</dbReference>
<organism evidence="3 4">
    <name type="scientific">Sporosarcina thermotolerans</name>
    <dbReference type="NCBI Taxonomy" id="633404"/>
    <lineage>
        <taxon>Bacteria</taxon>
        <taxon>Bacillati</taxon>
        <taxon>Bacillota</taxon>
        <taxon>Bacilli</taxon>
        <taxon>Bacillales</taxon>
        <taxon>Caryophanaceae</taxon>
        <taxon>Sporosarcina</taxon>
    </lineage>
</organism>
<gene>
    <name evidence="3" type="ORF">QTL97_05005</name>
</gene>
<evidence type="ECO:0000313" key="3">
    <source>
        <dbReference type="EMBL" id="MDW0116282.1"/>
    </source>
</evidence>
<dbReference type="InterPro" id="IPR001296">
    <property type="entry name" value="Glyco_trans_1"/>
</dbReference>
<name>A0AAW9A553_9BACL</name>
<dbReference type="Gene3D" id="3.40.50.2000">
    <property type="entry name" value="Glycogen Phosphorylase B"/>
    <property type="match status" value="2"/>
</dbReference>
<dbReference type="AlphaFoldDB" id="A0AAW9A553"/>
<comment type="caution">
    <text evidence="3">The sequence shown here is derived from an EMBL/GenBank/DDBJ whole genome shotgun (WGS) entry which is preliminary data.</text>
</comment>
<evidence type="ECO:0000313" key="4">
    <source>
        <dbReference type="Proteomes" id="UP001271648"/>
    </source>
</evidence>
<protein>
    <submittedName>
        <fullName evidence="3">Glycosyltransferase family 1 protein</fullName>
    </submittedName>
</protein>
<sequence>METKPVRILHVLGELNRGGAETMVMNLYRSIDRNRLQFDFIIHGDGVYDYTQEILSLGGRIYKVKRYNGKNHIGYVKAWKSFFGKYPEYKIIHGHVRSTASIYLSLAKKNGLLTISHSHSTSSGIGLSSVVKNLLQYPIRYIADYFFACSNSAGIWLFGKKTSKKDNFFVINNAINTKEFIIDFEKRKMKRKELGVSEKFVIGHVGRFGTEKNHEFLIDIFNEVYLRNRNSVLVLVGDGEQKQRIQQKVKKLDLSSNVIFTGVRSDIPDLLRAMDVFVFPSLFEGLPVTLVEAQASGLPCIVSNNITEEIKITSLIKSISLNNDAGYWAENILKFAKSKKRGNTYSDIVNSNYDISLSAISYQNFMLNKYEELKV</sequence>
<dbReference type="RefSeq" id="WP_283732974.1">
    <property type="nucleotide sequence ID" value="NZ_CP125968.1"/>
</dbReference>
<proteinExistence type="predicted"/>
<accession>A0AAW9A553</accession>
<dbReference type="Pfam" id="PF00534">
    <property type="entry name" value="Glycos_transf_1"/>
    <property type="match status" value="1"/>
</dbReference>
<evidence type="ECO:0000259" key="1">
    <source>
        <dbReference type="Pfam" id="PF00534"/>
    </source>
</evidence>
<reference evidence="3 4" key="1">
    <citation type="submission" date="2023-06" db="EMBL/GenBank/DDBJ databases">
        <title>Sporosarcina sp. nov., isolated from Korean traditional fermented seafood 'Jeotgal'.</title>
        <authorList>
            <person name="Yang A.I."/>
            <person name="Shin N.-R."/>
        </authorList>
    </citation>
    <scope>NUCLEOTIDE SEQUENCE [LARGE SCALE GENOMIC DNA]</scope>
    <source>
        <strain evidence="3 4">KCTC43456</strain>
    </source>
</reference>
<dbReference type="EMBL" id="JAUBDJ010000002">
    <property type="protein sequence ID" value="MDW0116282.1"/>
    <property type="molecule type" value="Genomic_DNA"/>
</dbReference>
<feature type="domain" description="Glycosyl transferase family 1" evidence="1">
    <location>
        <begin position="187"/>
        <end position="305"/>
    </location>
</feature>
<feature type="domain" description="Glycosyltransferase subfamily 4-like N-terminal" evidence="2">
    <location>
        <begin position="18"/>
        <end position="178"/>
    </location>
</feature>
<dbReference type="CDD" id="cd03812">
    <property type="entry name" value="GT4_CapH-like"/>
    <property type="match status" value="1"/>
</dbReference>
<dbReference type="PANTHER" id="PTHR45947:SF3">
    <property type="entry name" value="SULFOQUINOVOSYL TRANSFERASE SQD2"/>
    <property type="match status" value="1"/>
</dbReference>
<keyword evidence="4" id="KW-1185">Reference proteome</keyword>
<dbReference type="Proteomes" id="UP001271648">
    <property type="component" value="Unassembled WGS sequence"/>
</dbReference>
<evidence type="ECO:0000259" key="2">
    <source>
        <dbReference type="Pfam" id="PF13439"/>
    </source>
</evidence>
<dbReference type="SUPFAM" id="SSF53756">
    <property type="entry name" value="UDP-Glycosyltransferase/glycogen phosphorylase"/>
    <property type="match status" value="1"/>
</dbReference>
<dbReference type="PANTHER" id="PTHR45947">
    <property type="entry name" value="SULFOQUINOVOSYL TRANSFERASE SQD2"/>
    <property type="match status" value="1"/>
</dbReference>
<dbReference type="InterPro" id="IPR050194">
    <property type="entry name" value="Glycosyltransferase_grp1"/>
</dbReference>